<dbReference type="Pfam" id="PF04138">
    <property type="entry name" value="GtrA_DPMS_TM"/>
    <property type="match status" value="1"/>
</dbReference>
<dbReference type="OrthoDB" id="9808633at2"/>
<dbReference type="STRING" id="745411.B3C1_03035"/>
<accession>K2J2G3</accession>
<dbReference type="Proteomes" id="UP000006755">
    <property type="component" value="Unassembled WGS sequence"/>
</dbReference>
<keyword evidence="4 5" id="KW-0472">Membrane</keyword>
<evidence type="ECO:0000256" key="4">
    <source>
        <dbReference type="ARBA" id="ARBA00023136"/>
    </source>
</evidence>
<dbReference type="eggNOG" id="COG0463">
    <property type="taxonomic scope" value="Bacteria"/>
</dbReference>
<dbReference type="GO" id="GO:0016740">
    <property type="term" value="F:transferase activity"/>
    <property type="evidence" value="ECO:0007669"/>
    <property type="project" value="UniProtKB-KW"/>
</dbReference>
<feature type="domain" description="Glycosyltransferase 2-like" evidence="6">
    <location>
        <begin position="11"/>
        <end position="139"/>
    </location>
</feature>
<dbReference type="Pfam" id="PF00535">
    <property type="entry name" value="Glycos_transf_2"/>
    <property type="match status" value="1"/>
</dbReference>
<keyword evidence="8" id="KW-0808">Transferase</keyword>
<feature type="transmembrane region" description="Helical" evidence="5">
    <location>
        <begin position="294"/>
        <end position="316"/>
    </location>
</feature>
<dbReference type="CDD" id="cd04179">
    <property type="entry name" value="DPM_DPG-synthase_like"/>
    <property type="match status" value="1"/>
</dbReference>
<comment type="caution">
    <text evidence="8">The sequence shown here is derived from an EMBL/GenBank/DDBJ whole genome shotgun (WGS) entry which is preliminary data.</text>
</comment>
<dbReference type="GO" id="GO:0016020">
    <property type="term" value="C:membrane"/>
    <property type="evidence" value="ECO:0007669"/>
    <property type="project" value="UniProtKB-SubCell"/>
</dbReference>
<dbReference type="InterPro" id="IPR007267">
    <property type="entry name" value="GtrA_DPMS_TM"/>
</dbReference>
<dbReference type="GO" id="GO:0000271">
    <property type="term" value="P:polysaccharide biosynthetic process"/>
    <property type="evidence" value="ECO:0007669"/>
    <property type="project" value="InterPro"/>
</dbReference>
<evidence type="ECO:0000256" key="5">
    <source>
        <dbReference type="SAM" id="Phobius"/>
    </source>
</evidence>
<feature type="transmembrane region" description="Helical" evidence="5">
    <location>
        <begin position="260"/>
        <end position="282"/>
    </location>
</feature>
<organism evidence="8 9">
    <name type="scientific">Gallaecimonas xiamenensis 3-C-1</name>
    <dbReference type="NCBI Taxonomy" id="745411"/>
    <lineage>
        <taxon>Bacteria</taxon>
        <taxon>Pseudomonadati</taxon>
        <taxon>Pseudomonadota</taxon>
        <taxon>Gammaproteobacteria</taxon>
        <taxon>Enterobacterales</taxon>
        <taxon>Gallaecimonadaceae</taxon>
        <taxon>Gallaecimonas</taxon>
    </lineage>
</organism>
<evidence type="ECO:0000259" key="6">
    <source>
        <dbReference type="Pfam" id="PF00535"/>
    </source>
</evidence>
<feature type="transmembrane region" description="Helical" evidence="5">
    <location>
        <begin position="328"/>
        <end position="346"/>
    </location>
</feature>
<evidence type="ECO:0000313" key="9">
    <source>
        <dbReference type="Proteomes" id="UP000006755"/>
    </source>
</evidence>
<dbReference type="RefSeq" id="WP_008482829.1">
    <property type="nucleotide sequence ID" value="NZ_AMRI01000003.1"/>
</dbReference>
<dbReference type="PANTHER" id="PTHR10859:SF114">
    <property type="entry name" value="DOLICHOL-PHOSPHATE MANNOSYLTRANSFERASE"/>
    <property type="match status" value="1"/>
</dbReference>
<dbReference type="InterPro" id="IPR001173">
    <property type="entry name" value="Glyco_trans_2-like"/>
</dbReference>
<dbReference type="PANTHER" id="PTHR10859">
    <property type="entry name" value="GLYCOSYL TRANSFERASE"/>
    <property type="match status" value="1"/>
</dbReference>
<keyword evidence="9" id="KW-1185">Reference proteome</keyword>
<dbReference type="InterPro" id="IPR029044">
    <property type="entry name" value="Nucleotide-diphossugar_trans"/>
</dbReference>
<dbReference type="EMBL" id="AMRI01000003">
    <property type="protein sequence ID" value="EKE77146.1"/>
    <property type="molecule type" value="Genomic_DNA"/>
</dbReference>
<evidence type="ECO:0000259" key="7">
    <source>
        <dbReference type="Pfam" id="PF04138"/>
    </source>
</evidence>
<reference evidence="8 9" key="1">
    <citation type="journal article" date="2012" name="J. Bacteriol.">
        <title>Genome Sequence of Gallaecimonas xiamenensis Type Strain 3-C-1.</title>
        <authorList>
            <person name="Lai Q."/>
            <person name="Wang L."/>
            <person name="Wang W."/>
            <person name="Shao Z."/>
        </authorList>
    </citation>
    <scope>NUCLEOTIDE SEQUENCE [LARGE SCALE GENOMIC DNA]</scope>
    <source>
        <strain evidence="8 9">3-C-1</strain>
    </source>
</reference>
<proteinExistence type="predicted"/>
<gene>
    <name evidence="8" type="ORF">B3C1_03035</name>
</gene>
<dbReference type="GO" id="GO:0006487">
    <property type="term" value="P:protein N-linked glycosylation"/>
    <property type="evidence" value="ECO:0007669"/>
    <property type="project" value="TreeGrafter"/>
</dbReference>
<dbReference type="AlphaFoldDB" id="K2J2G3"/>
<evidence type="ECO:0000256" key="2">
    <source>
        <dbReference type="ARBA" id="ARBA00022692"/>
    </source>
</evidence>
<dbReference type="PATRIC" id="fig|745411.4.peg.595"/>
<evidence type="ECO:0000256" key="1">
    <source>
        <dbReference type="ARBA" id="ARBA00004141"/>
    </source>
</evidence>
<feature type="transmembrane region" description="Helical" evidence="5">
    <location>
        <begin position="232"/>
        <end position="254"/>
    </location>
</feature>
<dbReference type="Gene3D" id="3.90.550.10">
    <property type="entry name" value="Spore Coat Polysaccharide Biosynthesis Protein SpsA, Chain A"/>
    <property type="match status" value="1"/>
</dbReference>
<dbReference type="SUPFAM" id="SSF53448">
    <property type="entry name" value="Nucleotide-diphospho-sugar transferases"/>
    <property type="match status" value="1"/>
</dbReference>
<keyword evidence="2 5" id="KW-0812">Transmembrane</keyword>
<comment type="subcellular location">
    <subcellularLocation>
        <location evidence="1">Membrane</location>
        <topology evidence="1">Multi-pass membrane protein</topology>
    </subcellularLocation>
</comment>
<evidence type="ECO:0000313" key="8">
    <source>
        <dbReference type="EMBL" id="EKE77146.1"/>
    </source>
</evidence>
<feature type="domain" description="GtrA/DPMS transmembrane" evidence="7">
    <location>
        <begin position="234"/>
        <end position="346"/>
    </location>
</feature>
<keyword evidence="3 5" id="KW-1133">Transmembrane helix</keyword>
<protein>
    <submittedName>
        <fullName evidence="8">Glycosyltransferase</fullName>
    </submittedName>
</protein>
<evidence type="ECO:0000256" key="3">
    <source>
        <dbReference type="ARBA" id="ARBA00022989"/>
    </source>
</evidence>
<sequence length="352" mass="38288">MTAVQPGKPVILIPAYQPDQTLYQLVLTLRGRGPRYPVLVVNDGSNPNLKPLFDALAEIRGVTVLHHSRNQGKGAALKTGMAWVEEHLAEACPGIVTADADGQHLPKDILALAQRLEAYPNKLWLGVRAFEEGTVPLRSRFGNKLTLKVFALATGQQLTDTQTGLRAIPYRYLAALTALPAKGYEFELDMLLGAKDQGLAIGELAITTVYEPGNPSSHFRPLWDSLRIYSRFLRFAGVGLASAGLDYLLFSALYLVSGEILLALILARLFSALFNFGANRFWVFQSRGSLAREAGRYGALALALVALSYALTKGLYGLGLSPFLGKPLADAVILAVSFLAQRYLVFGREKEA</sequence>
<name>K2J2G3_9GAMM</name>